<sequence>MAPIRETLRNTASRVVDVLKQKAYVHYQHGCLKLETNARVLKQSIESTAPYLVLTGLSNVCASSSRTSLPPPSKVRDLTLMNGRTATNPRQKQQTSRTSTTGRIEKPKRHVSPAERDFRWYDMKMKREASEMAREKEIRLREEQLKMAEEKKRQKELRASSDQWAVDRQMSIKASRSPWTPPPPPPPCVPEKSPYSDEFYANQTPEERRKFIHERLTNILGEEKMKAPILPSGHNPIDPVIAEHNKRVATESIIDAFESRRAEIQRRIDEQMWMAHQAHKAYVRTEVLWNHYHNIYQGRINRLAMYTGEMGDSIDLLDNAIANNDVWEVANTVQFLTQQIFEPVLGLLQGCDNEIPLAVDDAQKLKAIWPLARIEEVYGYLVSKADGLEPQVVFMAQLIEAIAHRIKNPTPLVNPLEQEQQPTNNFCANHGYTNTNIAASSTPISDNGASILGAAPAAPEGGFSIRGRASTSGVDPDAYVPGAATSAPAGSGISKLTAATLAKAADNQLACYPAGSEIPSITVEPVDSVARQNVIHYISTDNMVLETEIQDMFRSNEIKSNHRRAVKECIDGLLNAANGEESILGSMDAGHYRSQIEKCVTRIDALPLKICQNKDTQALKKLCGRALKIWAIHD</sequence>
<evidence type="ECO:0000313" key="4">
    <source>
        <dbReference type="Proteomes" id="UP000292340"/>
    </source>
</evidence>
<evidence type="ECO:0000256" key="2">
    <source>
        <dbReference type="SAM" id="MobiDB-lite"/>
    </source>
</evidence>
<reference evidence="3" key="1">
    <citation type="submission" date="2017-10" db="EMBL/GenBank/DDBJ databases">
        <authorList>
            <person name="Armitage A.D."/>
            <person name="Barbara D.J."/>
            <person name="Woodhall J.W."/>
            <person name="Sreenivasaprasad S."/>
            <person name="Lane C.R."/>
            <person name="Clarkson J.P."/>
            <person name="Harrison R.J."/>
        </authorList>
    </citation>
    <scope>NUCLEOTIDE SEQUENCE</scope>
    <source>
        <strain evidence="3">FERA 1164</strain>
    </source>
</reference>
<organism evidence="3 4">
    <name type="scientific">Alternaria tenuissima</name>
    <dbReference type="NCBI Taxonomy" id="119927"/>
    <lineage>
        <taxon>Eukaryota</taxon>
        <taxon>Fungi</taxon>
        <taxon>Dikarya</taxon>
        <taxon>Ascomycota</taxon>
        <taxon>Pezizomycotina</taxon>
        <taxon>Dothideomycetes</taxon>
        <taxon>Pleosporomycetidae</taxon>
        <taxon>Pleosporales</taxon>
        <taxon>Pleosporineae</taxon>
        <taxon>Pleosporaceae</taxon>
        <taxon>Alternaria</taxon>
        <taxon>Alternaria sect. Alternaria</taxon>
        <taxon>Alternaria alternata complex</taxon>
    </lineage>
</organism>
<reference evidence="3" key="2">
    <citation type="journal article" date="2019" name="bioRxiv">
        <title>Genomics, evolutionary history and diagnostics of the Alternaria alternata species group including apple and Asian pear pathotypes.</title>
        <authorList>
            <person name="Armitage A.D."/>
            <person name="Cockerton H.M."/>
            <person name="Sreenivasaprasad S."/>
            <person name="Woodhall J.W."/>
            <person name="Lane C.R."/>
            <person name="Harrison R.J."/>
            <person name="Clarkson J.P."/>
        </authorList>
    </citation>
    <scope>NUCLEOTIDE SEQUENCE</scope>
    <source>
        <strain evidence="3">FERA 1164</strain>
    </source>
</reference>
<protein>
    <submittedName>
        <fullName evidence="3">Uncharacterized protein</fullName>
    </submittedName>
</protein>
<accession>A0AB37WRH6</accession>
<dbReference type="AlphaFoldDB" id="A0AB37WRH6"/>
<feature type="coiled-coil region" evidence="1">
    <location>
        <begin position="126"/>
        <end position="160"/>
    </location>
</feature>
<keyword evidence="1" id="KW-0175">Coiled coil</keyword>
<feature type="region of interest" description="Disordered" evidence="2">
    <location>
        <begin position="82"/>
        <end position="112"/>
    </location>
</feature>
<dbReference type="Proteomes" id="UP000292340">
    <property type="component" value="Unassembled WGS sequence"/>
</dbReference>
<gene>
    <name evidence="3" type="ORF">AA0115_g3814</name>
</gene>
<name>A0AB37WRH6_9PLEO</name>
<dbReference type="EMBL" id="PDXB01000007">
    <property type="protein sequence ID" value="RYN32314.1"/>
    <property type="molecule type" value="Genomic_DNA"/>
</dbReference>
<feature type="compositionally biased region" description="Low complexity" evidence="2">
    <location>
        <begin position="90"/>
        <end position="101"/>
    </location>
</feature>
<evidence type="ECO:0000256" key="1">
    <source>
        <dbReference type="SAM" id="Coils"/>
    </source>
</evidence>
<evidence type="ECO:0000313" key="3">
    <source>
        <dbReference type="EMBL" id="RYN32314.1"/>
    </source>
</evidence>
<comment type="caution">
    <text evidence="3">The sequence shown here is derived from an EMBL/GenBank/DDBJ whole genome shotgun (WGS) entry which is preliminary data.</text>
</comment>
<proteinExistence type="predicted"/>